<proteinExistence type="predicted"/>
<evidence type="ECO:0000256" key="2">
    <source>
        <dbReference type="SAM" id="SignalP"/>
    </source>
</evidence>
<name>A0A699Z2S6_HAELA</name>
<organism evidence="3 4">
    <name type="scientific">Haematococcus lacustris</name>
    <name type="common">Green alga</name>
    <name type="synonym">Haematococcus pluvialis</name>
    <dbReference type="NCBI Taxonomy" id="44745"/>
    <lineage>
        <taxon>Eukaryota</taxon>
        <taxon>Viridiplantae</taxon>
        <taxon>Chlorophyta</taxon>
        <taxon>core chlorophytes</taxon>
        <taxon>Chlorophyceae</taxon>
        <taxon>CS clade</taxon>
        <taxon>Chlamydomonadales</taxon>
        <taxon>Haematococcaceae</taxon>
        <taxon>Haematococcus</taxon>
    </lineage>
</organism>
<feature type="non-terminal residue" evidence="3">
    <location>
        <position position="1"/>
    </location>
</feature>
<feature type="signal peptide" evidence="2">
    <location>
        <begin position="1"/>
        <end position="19"/>
    </location>
</feature>
<evidence type="ECO:0000313" key="4">
    <source>
        <dbReference type="Proteomes" id="UP000485058"/>
    </source>
</evidence>
<dbReference type="AlphaFoldDB" id="A0A699Z2S6"/>
<comment type="caution">
    <text evidence="3">The sequence shown here is derived from an EMBL/GenBank/DDBJ whole genome shotgun (WGS) entry which is preliminary data.</text>
</comment>
<dbReference type="EMBL" id="BLLF01000910">
    <property type="protein sequence ID" value="GFH15855.1"/>
    <property type="molecule type" value="Genomic_DNA"/>
</dbReference>
<reference evidence="3 4" key="1">
    <citation type="submission" date="2020-02" db="EMBL/GenBank/DDBJ databases">
        <title>Draft genome sequence of Haematococcus lacustris strain NIES-144.</title>
        <authorList>
            <person name="Morimoto D."/>
            <person name="Nakagawa S."/>
            <person name="Yoshida T."/>
            <person name="Sawayama S."/>
        </authorList>
    </citation>
    <scope>NUCLEOTIDE SEQUENCE [LARGE SCALE GENOMIC DNA]</scope>
    <source>
        <strain evidence="3 4">NIES-144</strain>
    </source>
</reference>
<accession>A0A699Z2S6</accession>
<keyword evidence="4" id="KW-1185">Reference proteome</keyword>
<keyword evidence="1" id="KW-0175">Coiled coil</keyword>
<sequence>MSLILSLVAALRMLHQVATQVARGSEYSSQLEASLQAAQARIISLEALSQQAEEAQLQQEQEEWEQGLVWEGDSPK</sequence>
<evidence type="ECO:0000313" key="3">
    <source>
        <dbReference type="EMBL" id="GFH15855.1"/>
    </source>
</evidence>
<feature type="non-terminal residue" evidence="3">
    <location>
        <position position="76"/>
    </location>
</feature>
<evidence type="ECO:0000256" key="1">
    <source>
        <dbReference type="SAM" id="Coils"/>
    </source>
</evidence>
<feature type="coiled-coil region" evidence="1">
    <location>
        <begin position="28"/>
        <end position="65"/>
    </location>
</feature>
<keyword evidence="2" id="KW-0732">Signal</keyword>
<feature type="chain" id="PRO_5025432385" evidence="2">
    <location>
        <begin position="20"/>
        <end position="76"/>
    </location>
</feature>
<gene>
    <name evidence="3" type="ORF">HaLaN_12164</name>
</gene>
<dbReference type="Proteomes" id="UP000485058">
    <property type="component" value="Unassembled WGS sequence"/>
</dbReference>
<protein>
    <submittedName>
        <fullName evidence="3">Uncharacterized protein</fullName>
    </submittedName>
</protein>